<dbReference type="SUPFAM" id="SSF53850">
    <property type="entry name" value="Periplasmic binding protein-like II"/>
    <property type="match status" value="1"/>
</dbReference>
<dbReference type="EMBL" id="JAKZEU010000001">
    <property type="protein sequence ID" value="MCQ0969378.1"/>
    <property type="molecule type" value="Genomic_DNA"/>
</dbReference>
<accession>A0ABT1MPR0</accession>
<keyword evidence="1" id="KW-0732">Signal</keyword>
<dbReference type="RefSeq" id="WP_255328326.1">
    <property type="nucleotide sequence ID" value="NZ_JAKZEU010000001.1"/>
</dbReference>
<proteinExistence type="predicted"/>
<organism evidence="3 4">
    <name type="scientific">Paracoccus albicereus</name>
    <dbReference type="NCBI Taxonomy" id="2922394"/>
    <lineage>
        <taxon>Bacteria</taxon>
        <taxon>Pseudomonadati</taxon>
        <taxon>Pseudomonadota</taxon>
        <taxon>Alphaproteobacteria</taxon>
        <taxon>Rhodobacterales</taxon>
        <taxon>Paracoccaceae</taxon>
        <taxon>Paracoccus</taxon>
    </lineage>
</organism>
<dbReference type="PANTHER" id="PTHR35936">
    <property type="entry name" value="MEMBRANE-BOUND LYTIC MUREIN TRANSGLYCOSYLASE F"/>
    <property type="match status" value="1"/>
</dbReference>
<dbReference type="Proteomes" id="UP001203945">
    <property type="component" value="Unassembled WGS sequence"/>
</dbReference>
<dbReference type="InterPro" id="IPR001638">
    <property type="entry name" value="Solute-binding_3/MltF_N"/>
</dbReference>
<keyword evidence="3" id="KW-0614">Plasmid</keyword>
<sequence>MTTPETLAPIFAPTGVLRVALNHGNRVLVGRDDSGHPVGISVDLAHALAKDLGLPLRFVEYDRAVDVSASAQDNAWDVCFLAVDPKRSETIDFSQPYVRIDGCYLASSDCPAVDATDLVRSGVKVGSVTGSAYTLTLERLPGAENIVLFDDIHLMLAAFERRDVSAVAGIGTVMHREAEDRPRTRVLTPPFMEIRQAMAVPRGRPAAAEHLRRFLTHAARSGLVGDILETHGVSRNCAVIPN</sequence>
<dbReference type="Gene3D" id="3.40.190.10">
    <property type="entry name" value="Periplasmic binding protein-like II"/>
    <property type="match status" value="2"/>
</dbReference>
<protein>
    <submittedName>
        <fullName evidence="3">Transporter substrate-binding domain-containing protein</fullName>
    </submittedName>
</protein>
<evidence type="ECO:0000313" key="4">
    <source>
        <dbReference type="Proteomes" id="UP001203945"/>
    </source>
</evidence>
<evidence type="ECO:0000313" key="3">
    <source>
        <dbReference type="EMBL" id="MCQ0969378.1"/>
    </source>
</evidence>
<dbReference type="PANTHER" id="PTHR35936:SF17">
    <property type="entry name" value="ARGININE-BINDING EXTRACELLULAR PROTEIN ARTP"/>
    <property type="match status" value="1"/>
</dbReference>
<evidence type="ECO:0000256" key="1">
    <source>
        <dbReference type="ARBA" id="ARBA00022729"/>
    </source>
</evidence>
<geneLocation type="plasmid" evidence="3">
    <name>unnamed1</name>
</geneLocation>
<comment type="caution">
    <text evidence="3">The sequence shown here is derived from an EMBL/GenBank/DDBJ whole genome shotgun (WGS) entry which is preliminary data.</text>
</comment>
<gene>
    <name evidence="3" type="ORF">MLD63_02860</name>
</gene>
<dbReference type="Pfam" id="PF00497">
    <property type="entry name" value="SBP_bac_3"/>
    <property type="match status" value="1"/>
</dbReference>
<keyword evidence="4" id="KW-1185">Reference proteome</keyword>
<name>A0ABT1MPR0_9RHOB</name>
<feature type="domain" description="Solute-binding protein family 3/N-terminal" evidence="2">
    <location>
        <begin position="16"/>
        <end position="235"/>
    </location>
</feature>
<evidence type="ECO:0000259" key="2">
    <source>
        <dbReference type="SMART" id="SM00062"/>
    </source>
</evidence>
<dbReference type="SMART" id="SM00062">
    <property type="entry name" value="PBPb"/>
    <property type="match status" value="1"/>
</dbReference>
<reference evidence="3 4" key="1">
    <citation type="submission" date="2022-03" db="EMBL/GenBank/DDBJ databases">
        <authorList>
            <person name="He Y."/>
        </authorList>
    </citation>
    <scope>NUCLEOTIDE SEQUENCE [LARGE SCALE GENOMIC DNA]</scope>
    <source>
        <strain evidence="3 4">TK19116</strain>
        <plasmid evidence="3">unnamed1</plasmid>
    </source>
</reference>